<evidence type="ECO:0000313" key="2">
    <source>
        <dbReference type="EMBL" id="KAK0708847.1"/>
    </source>
</evidence>
<evidence type="ECO:0000256" key="1">
    <source>
        <dbReference type="SAM" id="SignalP"/>
    </source>
</evidence>
<name>A0AA40DPV4_9PEZI</name>
<feature type="signal peptide" evidence="1">
    <location>
        <begin position="1"/>
        <end position="20"/>
    </location>
</feature>
<dbReference type="Proteomes" id="UP001172159">
    <property type="component" value="Unassembled WGS sequence"/>
</dbReference>
<protein>
    <submittedName>
        <fullName evidence="2">Uncharacterized protein</fullName>
    </submittedName>
</protein>
<sequence length="114" mass="12117">MVNFIALSIATLAFVSGAIAQNPTINCSPTFQGKCGGELVQSGVATQAQLRAIVSRDRPGLDLDNRQVLDAIFLCQPTQTPRWGFGNVLCRFGECRPAVDNGLPFCAGPEVPLP</sequence>
<dbReference type="AlphaFoldDB" id="A0AA40DPV4"/>
<keyword evidence="3" id="KW-1185">Reference proteome</keyword>
<keyword evidence="1" id="KW-0732">Signal</keyword>
<gene>
    <name evidence="2" type="ORF">B0T21DRAFT_416236</name>
</gene>
<accession>A0AA40DPV4</accession>
<comment type="caution">
    <text evidence="2">The sequence shown here is derived from an EMBL/GenBank/DDBJ whole genome shotgun (WGS) entry which is preliminary data.</text>
</comment>
<feature type="chain" id="PRO_5041461401" evidence="1">
    <location>
        <begin position="21"/>
        <end position="114"/>
    </location>
</feature>
<reference evidence="2" key="1">
    <citation type="submission" date="2023-06" db="EMBL/GenBank/DDBJ databases">
        <title>Genome-scale phylogeny and comparative genomics of the fungal order Sordariales.</title>
        <authorList>
            <consortium name="Lawrence Berkeley National Laboratory"/>
            <person name="Hensen N."/>
            <person name="Bonometti L."/>
            <person name="Westerberg I."/>
            <person name="Brannstrom I.O."/>
            <person name="Guillou S."/>
            <person name="Cros-Aarteil S."/>
            <person name="Calhoun S."/>
            <person name="Haridas S."/>
            <person name="Kuo A."/>
            <person name="Mondo S."/>
            <person name="Pangilinan J."/>
            <person name="Riley R."/>
            <person name="Labutti K."/>
            <person name="Andreopoulos B."/>
            <person name="Lipzen A."/>
            <person name="Chen C."/>
            <person name="Yanf M."/>
            <person name="Daum C."/>
            <person name="Ng V."/>
            <person name="Clum A."/>
            <person name="Steindorff A."/>
            <person name="Ohm R."/>
            <person name="Martin F."/>
            <person name="Silar P."/>
            <person name="Natvig D."/>
            <person name="Lalanne C."/>
            <person name="Gautier V."/>
            <person name="Ament-Velasquez S.L."/>
            <person name="Kruys A."/>
            <person name="Hutchinson M.I."/>
            <person name="Powell A.J."/>
            <person name="Barry K."/>
            <person name="Miller A.N."/>
            <person name="Grigoriev I.V."/>
            <person name="Debuchy R."/>
            <person name="Gladieux P."/>
            <person name="Thoren M.H."/>
            <person name="Johannesson H."/>
        </authorList>
    </citation>
    <scope>NUCLEOTIDE SEQUENCE</scope>
    <source>
        <strain evidence="2">CBS 540.89</strain>
    </source>
</reference>
<proteinExistence type="predicted"/>
<evidence type="ECO:0000313" key="3">
    <source>
        <dbReference type="Proteomes" id="UP001172159"/>
    </source>
</evidence>
<dbReference type="EMBL" id="JAUKTV010000018">
    <property type="protein sequence ID" value="KAK0708847.1"/>
    <property type="molecule type" value="Genomic_DNA"/>
</dbReference>
<organism evidence="2 3">
    <name type="scientific">Apiosordaria backusii</name>
    <dbReference type="NCBI Taxonomy" id="314023"/>
    <lineage>
        <taxon>Eukaryota</taxon>
        <taxon>Fungi</taxon>
        <taxon>Dikarya</taxon>
        <taxon>Ascomycota</taxon>
        <taxon>Pezizomycotina</taxon>
        <taxon>Sordariomycetes</taxon>
        <taxon>Sordariomycetidae</taxon>
        <taxon>Sordariales</taxon>
        <taxon>Lasiosphaeriaceae</taxon>
        <taxon>Apiosordaria</taxon>
    </lineage>
</organism>